<feature type="domain" description="Ribosomal RNA methyltransferase FtsJ" evidence="13">
    <location>
        <begin position="134"/>
        <end position="307"/>
    </location>
</feature>
<dbReference type="InterPro" id="IPR050082">
    <property type="entry name" value="RNA_methyltr_RlmE"/>
</dbReference>
<dbReference type="GO" id="GO:0008650">
    <property type="term" value="F:rRNA (uridine-2'-O-)-methyltransferase activity"/>
    <property type="evidence" value="ECO:0007669"/>
    <property type="project" value="UniProtKB-UniRule"/>
</dbReference>
<evidence type="ECO:0000256" key="3">
    <source>
        <dbReference type="ARBA" id="ARBA00022679"/>
    </source>
</evidence>
<dbReference type="PANTHER" id="PTHR10920:SF18">
    <property type="entry name" value="RRNA METHYLTRANSFERASE 2, MITOCHONDRIAL"/>
    <property type="match status" value="1"/>
</dbReference>
<dbReference type="STRING" id="431306.AGA_1774"/>
<comment type="function">
    <text evidence="5 11">Specifically methylates the uridine in position 2552 of 23S rRNA at the 2'-O position of the ribose in the fully assembled 50S ribosomal subunit.</text>
</comment>
<comment type="catalytic activity">
    <reaction evidence="10 11">
        <text>uridine(2552) in 23S rRNA + S-adenosyl-L-methionine = 2'-O-methyluridine(2552) in 23S rRNA + S-adenosyl-L-homocysteine + H(+)</text>
        <dbReference type="Rhea" id="RHEA:42720"/>
        <dbReference type="Rhea" id="RHEA-COMP:10202"/>
        <dbReference type="Rhea" id="RHEA-COMP:10203"/>
        <dbReference type="ChEBI" id="CHEBI:15378"/>
        <dbReference type="ChEBI" id="CHEBI:57856"/>
        <dbReference type="ChEBI" id="CHEBI:59789"/>
        <dbReference type="ChEBI" id="CHEBI:65315"/>
        <dbReference type="ChEBI" id="CHEBI:74478"/>
        <dbReference type="EC" id="2.1.1.166"/>
    </reaction>
</comment>
<dbReference type="Pfam" id="PF01728">
    <property type="entry name" value="FtsJ"/>
    <property type="match status" value="1"/>
</dbReference>
<reference evidence="15" key="1">
    <citation type="submission" date="2014-09" db="EMBL/GenBank/DDBJ databases">
        <authorList>
            <person name="Illeghems K.G."/>
        </authorList>
    </citation>
    <scope>NUCLEOTIDE SEQUENCE [LARGE SCALE GENOMIC DNA]</scope>
    <source>
        <strain evidence="15">LMG 23848T</strain>
    </source>
</reference>
<keyword evidence="2 11" id="KW-0489">Methyltransferase</keyword>
<evidence type="ECO:0000256" key="4">
    <source>
        <dbReference type="ARBA" id="ARBA00022691"/>
    </source>
</evidence>
<dbReference type="Gene3D" id="3.40.50.150">
    <property type="entry name" value="Vaccinia Virus protein VP39"/>
    <property type="match status" value="1"/>
</dbReference>
<evidence type="ECO:0000256" key="9">
    <source>
        <dbReference type="ARBA" id="ARBA00042745"/>
    </source>
</evidence>
<evidence type="ECO:0000259" key="13">
    <source>
        <dbReference type="Pfam" id="PF01728"/>
    </source>
</evidence>
<keyword evidence="1 11" id="KW-0698">rRNA processing</keyword>
<organism evidence="14 15">
    <name type="scientific">Acetobacter ghanensis</name>
    <dbReference type="NCBI Taxonomy" id="431306"/>
    <lineage>
        <taxon>Bacteria</taxon>
        <taxon>Pseudomonadati</taxon>
        <taxon>Pseudomonadota</taxon>
        <taxon>Alphaproteobacteria</taxon>
        <taxon>Acetobacterales</taxon>
        <taxon>Acetobacteraceae</taxon>
        <taxon>Acetobacter</taxon>
    </lineage>
</organism>
<feature type="binding site" evidence="11">
    <location>
        <position position="184"/>
    </location>
    <ligand>
        <name>S-adenosyl-L-methionine</name>
        <dbReference type="ChEBI" id="CHEBI:59789"/>
    </ligand>
</feature>
<sequence length="314" mass="33831">MAYAGYYCGGSWATRRHDFTYAAQNEFCIPSAGALGPHAASPFHTEFNAGNRFMSDKRNRSSGNSSTLRVPGRARKSSATPGGRLAKDDSDAPQRMRTQTVSLRTARGRTTAQQKWLARQLNDPYVQAAHKQGWRSRAAFKLIELDDKFGLIRPGMRVVDLGAAPGGWAQVLVKRGAAKVVGVDLLPVDPVPGAEIIQGDFTDPDMGNTLTAMLGGKADLVVSDMAPNTTGHGPTDHIRIIGLTEEALHFAFEILAEGGGFVAKVFQGGSEKAMLDTLKQAFSLVRHAKPPASRKDSSELYVVATGFRPKRLPV</sequence>
<evidence type="ECO:0000256" key="10">
    <source>
        <dbReference type="ARBA" id="ARBA00048970"/>
    </source>
</evidence>
<evidence type="ECO:0000256" key="8">
    <source>
        <dbReference type="ARBA" id="ARBA00041995"/>
    </source>
</evidence>
<name>A0A0U5F663_9PROT</name>
<dbReference type="EMBL" id="LN609302">
    <property type="protein sequence ID" value="CEF56085.1"/>
    <property type="molecule type" value="Genomic_DNA"/>
</dbReference>
<evidence type="ECO:0000256" key="5">
    <source>
        <dbReference type="ARBA" id="ARBA00037569"/>
    </source>
</evidence>
<feature type="binding site" evidence="11">
    <location>
        <position position="166"/>
    </location>
    <ligand>
        <name>S-adenosyl-L-methionine</name>
        <dbReference type="ChEBI" id="CHEBI:59789"/>
    </ligand>
</feature>
<evidence type="ECO:0000256" key="12">
    <source>
        <dbReference type="SAM" id="MobiDB-lite"/>
    </source>
</evidence>
<accession>A0A0U5F663</accession>
<dbReference type="SUPFAM" id="SSF53335">
    <property type="entry name" value="S-adenosyl-L-methionine-dependent methyltransferases"/>
    <property type="match status" value="1"/>
</dbReference>
<dbReference type="HAMAP" id="MF_01547">
    <property type="entry name" value="RNA_methyltr_E"/>
    <property type="match status" value="1"/>
</dbReference>
<dbReference type="InterPro" id="IPR002877">
    <property type="entry name" value="RNA_MeTrfase_FtsJ_dom"/>
</dbReference>
<dbReference type="AlphaFoldDB" id="A0A0U5F663"/>
<comment type="similarity">
    <text evidence="11">Belongs to the class I-like SAM-binding methyltransferase superfamily. RNA methyltransferase RlmE family.</text>
</comment>
<evidence type="ECO:0000256" key="1">
    <source>
        <dbReference type="ARBA" id="ARBA00022552"/>
    </source>
</evidence>
<dbReference type="InterPro" id="IPR015507">
    <property type="entry name" value="rRNA-MeTfrase_E"/>
</dbReference>
<evidence type="ECO:0000313" key="14">
    <source>
        <dbReference type="EMBL" id="CEF56085.1"/>
    </source>
</evidence>
<feature type="binding site" evidence="11">
    <location>
        <position position="224"/>
    </location>
    <ligand>
        <name>S-adenosyl-L-methionine</name>
        <dbReference type="ChEBI" id="CHEBI:59789"/>
    </ligand>
</feature>
<dbReference type="EC" id="2.1.1.166" evidence="6 11"/>
<dbReference type="PANTHER" id="PTHR10920">
    <property type="entry name" value="RIBOSOMAL RNA METHYLTRANSFERASE"/>
    <property type="match status" value="1"/>
</dbReference>
<evidence type="ECO:0000256" key="6">
    <source>
        <dbReference type="ARBA" id="ARBA00038861"/>
    </source>
</evidence>
<keyword evidence="11" id="KW-0963">Cytoplasm</keyword>
<feature type="active site" description="Proton acceptor" evidence="11">
    <location>
        <position position="264"/>
    </location>
</feature>
<evidence type="ECO:0000256" key="11">
    <source>
        <dbReference type="HAMAP-Rule" id="MF_01547"/>
    </source>
</evidence>
<feature type="binding site" evidence="11">
    <location>
        <position position="200"/>
    </location>
    <ligand>
        <name>S-adenosyl-L-methionine</name>
        <dbReference type="ChEBI" id="CHEBI:59789"/>
    </ligand>
</feature>
<feature type="binding site" evidence="11">
    <location>
        <position position="168"/>
    </location>
    <ligand>
        <name>S-adenosyl-L-methionine</name>
        <dbReference type="ChEBI" id="CHEBI:59789"/>
    </ligand>
</feature>
<evidence type="ECO:0000256" key="2">
    <source>
        <dbReference type="ARBA" id="ARBA00022603"/>
    </source>
</evidence>
<dbReference type="Proteomes" id="UP000068250">
    <property type="component" value="Chromosome I"/>
</dbReference>
<dbReference type="PATRIC" id="fig|431306.5.peg.1814"/>
<evidence type="ECO:0000256" key="7">
    <source>
        <dbReference type="ARBA" id="ARBA00041129"/>
    </source>
</evidence>
<dbReference type="GO" id="GO:0005737">
    <property type="term" value="C:cytoplasm"/>
    <property type="evidence" value="ECO:0007669"/>
    <property type="project" value="UniProtKB-SubCell"/>
</dbReference>
<feature type="region of interest" description="Disordered" evidence="12">
    <location>
        <begin position="53"/>
        <end position="98"/>
    </location>
</feature>
<keyword evidence="4 11" id="KW-0949">S-adenosyl-L-methionine</keyword>
<dbReference type="InterPro" id="IPR029063">
    <property type="entry name" value="SAM-dependent_MTases_sf"/>
</dbReference>
<protein>
    <recommendedName>
        <fullName evidence="7 11">Ribosomal RNA large subunit methyltransferase E</fullName>
        <ecNumber evidence="6 11">2.1.1.166</ecNumber>
    </recommendedName>
    <alternativeName>
        <fullName evidence="9 11">23S rRNA Um2552 methyltransferase</fullName>
    </alternativeName>
    <alternativeName>
        <fullName evidence="8 11">rRNA (uridine-2'-O-)-methyltransferase</fullName>
    </alternativeName>
</protein>
<keyword evidence="3 11" id="KW-0808">Transferase</keyword>
<gene>
    <name evidence="11 14" type="primary">rrmJ</name>
    <name evidence="11" type="synonym">ftsJ</name>
    <name evidence="11" type="synonym">rlmE</name>
    <name evidence="14" type="ORF">AGA_1774</name>
</gene>
<proteinExistence type="inferred from homology"/>
<feature type="compositionally biased region" description="Basic and acidic residues" evidence="12">
    <location>
        <begin position="85"/>
        <end position="94"/>
    </location>
</feature>
<evidence type="ECO:0000313" key="15">
    <source>
        <dbReference type="Proteomes" id="UP000068250"/>
    </source>
</evidence>
<comment type="subcellular location">
    <subcellularLocation>
        <location evidence="11">Cytoplasm</location>
    </subcellularLocation>
</comment>